<dbReference type="SMART" id="SM00644">
    <property type="entry name" value="Ami_2"/>
    <property type="match status" value="1"/>
</dbReference>
<comment type="similarity">
    <text evidence="1">Belongs to the N-acetylmuramoyl-L-alanine amidase 2 family.</text>
</comment>
<sequence length="273" mass="29031">MCSYEGAPGRPGVPRRSVLRGAALAAGGALLGGVAGLAAPGAALAMEEPRIYTRSEWGARSPKRAATVLSQAPDLIVVHHTATANSTDYSKSHAAALSRSIQNHHMDTNGWDDTGQHLTISRGGYVMEGRNRSLPAIRAGDHVVGAHTADHNSHTVGIENEGTYTSAEPTRELLSALIETCAWLCLVYGLSPSSAIVGHRDFNATSCPGDSLYAMLPRLRTDVGARLRSLEARLVLRDEADLPEEHLPTYPRVPVDERAVEFYHGPALGSGES</sequence>
<keyword evidence="2" id="KW-1133">Transmembrane helix</keyword>
<dbReference type="InterPro" id="IPR006619">
    <property type="entry name" value="PGRP_domain_met/bac"/>
</dbReference>
<feature type="transmembrane region" description="Helical" evidence="2">
    <location>
        <begin position="22"/>
        <end position="45"/>
    </location>
</feature>
<evidence type="ECO:0008006" key="7">
    <source>
        <dbReference type="Google" id="ProtNLM"/>
    </source>
</evidence>
<dbReference type="Proteomes" id="UP000575985">
    <property type="component" value="Unassembled WGS sequence"/>
</dbReference>
<dbReference type="InterPro" id="IPR036505">
    <property type="entry name" value="Amidase/PGRP_sf"/>
</dbReference>
<protein>
    <recommendedName>
        <fullName evidence="7">N-acetylmuramoyl-L-alanine amidase</fullName>
    </recommendedName>
</protein>
<dbReference type="GO" id="GO:0008745">
    <property type="term" value="F:N-acetylmuramoyl-L-alanine amidase activity"/>
    <property type="evidence" value="ECO:0007669"/>
    <property type="project" value="InterPro"/>
</dbReference>
<accession>A0A853BQQ8</accession>
<dbReference type="Gene3D" id="3.40.80.10">
    <property type="entry name" value="Peptidoglycan recognition protein-like"/>
    <property type="match status" value="1"/>
</dbReference>
<dbReference type="CDD" id="cd06583">
    <property type="entry name" value="PGRP"/>
    <property type="match status" value="1"/>
</dbReference>
<comment type="caution">
    <text evidence="5">The sequence shown here is derived from an EMBL/GenBank/DDBJ whole genome shotgun (WGS) entry which is preliminary data.</text>
</comment>
<gene>
    <name evidence="5" type="ORF">HNR12_003342</name>
</gene>
<keyword evidence="2" id="KW-0472">Membrane</keyword>
<evidence type="ECO:0000259" key="3">
    <source>
        <dbReference type="SMART" id="SM00644"/>
    </source>
</evidence>
<dbReference type="SUPFAM" id="SSF55846">
    <property type="entry name" value="N-acetylmuramoyl-L-alanine amidase-like"/>
    <property type="match status" value="1"/>
</dbReference>
<dbReference type="InterPro" id="IPR006311">
    <property type="entry name" value="TAT_signal"/>
</dbReference>
<dbReference type="Pfam" id="PF01510">
    <property type="entry name" value="Amidase_2"/>
    <property type="match status" value="1"/>
</dbReference>
<dbReference type="EMBL" id="JACCFO010000001">
    <property type="protein sequence ID" value="NYI97065.1"/>
    <property type="molecule type" value="Genomic_DNA"/>
</dbReference>
<organism evidence="5 6">
    <name type="scientific">Streptomonospora nanhaiensis</name>
    <dbReference type="NCBI Taxonomy" id="1323731"/>
    <lineage>
        <taxon>Bacteria</taxon>
        <taxon>Bacillati</taxon>
        <taxon>Actinomycetota</taxon>
        <taxon>Actinomycetes</taxon>
        <taxon>Streptosporangiales</taxon>
        <taxon>Nocardiopsidaceae</taxon>
        <taxon>Streptomonospora</taxon>
    </lineage>
</organism>
<keyword evidence="2" id="KW-0812">Transmembrane</keyword>
<dbReference type="GO" id="GO:0008270">
    <property type="term" value="F:zinc ion binding"/>
    <property type="evidence" value="ECO:0007669"/>
    <property type="project" value="InterPro"/>
</dbReference>
<evidence type="ECO:0000313" key="5">
    <source>
        <dbReference type="EMBL" id="NYI97065.1"/>
    </source>
</evidence>
<dbReference type="PANTHER" id="PTHR11022">
    <property type="entry name" value="PEPTIDOGLYCAN RECOGNITION PROTEIN"/>
    <property type="match status" value="1"/>
</dbReference>
<evidence type="ECO:0000259" key="4">
    <source>
        <dbReference type="SMART" id="SM00701"/>
    </source>
</evidence>
<dbReference type="InterPro" id="IPR002502">
    <property type="entry name" value="Amidase_domain"/>
</dbReference>
<dbReference type="SMART" id="SM00701">
    <property type="entry name" value="PGRP"/>
    <property type="match status" value="1"/>
</dbReference>
<keyword evidence="6" id="KW-1185">Reference proteome</keyword>
<evidence type="ECO:0000313" key="6">
    <source>
        <dbReference type="Proteomes" id="UP000575985"/>
    </source>
</evidence>
<evidence type="ECO:0000256" key="2">
    <source>
        <dbReference type="SAM" id="Phobius"/>
    </source>
</evidence>
<reference evidence="5 6" key="1">
    <citation type="submission" date="2020-07" db="EMBL/GenBank/DDBJ databases">
        <title>Sequencing the genomes of 1000 actinobacteria strains.</title>
        <authorList>
            <person name="Klenk H.-P."/>
        </authorList>
    </citation>
    <scope>NUCLEOTIDE SEQUENCE [LARGE SCALE GENOMIC DNA]</scope>
    <source>
        <strain evidence="5 6">DSM 45927</strain>
    </source>
</reference>
<dbReference type="AlphaFoldDB" id="A0A853BQQ8"/>
<name>A0A853BQQ8_9ACTN</name>
<evidence type="ECO:0000256" key="1">
    <source>
        <dbReference type="ARBA" id="ARBA00007553"/>
    </source>
</evidence>
<dbReference type="RefSeq" id="WP_179768340.1">
    <property type="nucleotide sequence ID" value="NZ_JACCFO010000001.1"/>
</dbReference>
<proteinExistence type="inferred from homology"/>
<feature type="domain" description="N-acetylmuramoyl-L-alanine amidase" evidence="3">
    <location>
        <begin position="61"/>
        <end position="209"/>
    </location>
</feature>
<dbReference type="PROSITE" id="PS51318">
    <property type="entry name" value="TAT"/>
    <property type="match status" value="1"/>
</dbReference>
<dbReference type="GO" id="GO:0009253">
    <property type="term" value="P:peptidoglycan catabolic process"/>
    <property type="evidence" value="ECO:0007669"/>
    <property type="project" value="InterPro"/>
</dbReference>
<dbReference type="InterPro" id="IPR015510">
    <property type="entry name" value="PGRP"/>
</dbReference>
<dbReference type="PANTHER" id="PTHR11022:SF41">
    <property type="entry name" value="PEPTIDOGLYCAN-RECOGNITION PROTEIN LC-RELATED"/>
    <property type="match status" value="1"/>
</dbReference>
<feature type="domain" description="Peptidoglycan recognition protein family" evidence="4">
    <location>
        <begin position="49"/>
        <end position="203"/>
    </location>
</feature>